<evidence type="ECO:0000259" key="6">
    <source>
        <dbReference type="Pfam" id="PF08281"/>
    </source>
</evidence>
<evidence type="ECO:0000259" key="5">
    <source>
        <dbReference type="Pfam" id="PF04542"/>
    </source>
</evidence>
<proteinExistence type="inferred from homology"/>
<dbReference type="InterPro" id="IPR007627">
    <property type="entry name" value="RNA_pol_sigma70_r2"/>
</dbReference>
<dbReference type="NCBIfam" id="TIGR02937">
    <property type="entry name" value="sigma70-ECF"/>
    <property type="match status" value="1"/>
</dbReference>
<dbReference type="SUPFAM" id="SSF88946">
    <property type="entry name" value="Sigma2 domain of RNA polymerase sigma factors"/>
    <property type="match status" value="1"/>
</dbReference>
<name>A0A4V2F1L6_9BACT</name>
<keyword evidence="3" id="KW-0731">Sigma factor</keyword>
<feature type="domain" description="RNA polymerase sigma factor 70 region 4 type 2" evidence="6">
    <location>
        <begin position="127"/>
        <end position="176"/>
    </location>
</feature>
<evidence type="ECO:0000313" key="7">
    <source>
        <dbReference type="EMBL" id="RZS74206.1"/>
    </source>
</evidence>
<dbReference type="InterPro" id="IPR013249">
    <property type="entry name" value="RNA_pol_sigma70_r4_t2"/>
</dbReference>
<dbReference type="InterPro" id="IPR036388">
    <property type="entry name" value="WH-like_DNA-bd_sf"/>
</dbReference>
<dbReference type="AlphaFoldDB" id="A0A4V2F1L6"/>
<dbReference type="InterPro" id="IPR014284">
    <property type="entry name" value="RNA_pol_sigma-70_dom"/>
</dbReference>
<dbReference type="RefSeq" id="WP_130538684.1">
    <property type="nucleotide sequence ID" value="NZ_CP042431.1"/>
</dbReference>
<dbReference type="PANTHER" id="PTHR43133">
    <property type="entry name" value="RNA POLYMERASE ECF-TYPE SIGMA FACTO"/>
    <property type="match status" value="1"/>
</dbReference>
<dbReference type="GO" id="GO:0003677">
    <property type="term" value="F:DNA binding"/>
    <property type="evidence" value="ECO:0007669"/>
    <property type="project" value="InterPro"/>
</dbReference>
<evidence type="ECO:0000256" key="2">
    <source>
        <dbReference type="ARBA" id="ARBA00023015"/>
    </source>
</evidence>
<comment type="similarity">
    <text evidence="1">Belongs to the sigma-70 factor family. ECF subfamily.</text>
</comment>
<sequence>MSTQLPYEEAELLLRVAEGDEQAFGQLFEQYRGPFFHTCLQLTGSRDVSEEVVQETFIRIWEKREYLRDLQFPKGYLYKIFQNVLFGYYRYVANQRRVQGSIIQYYEQQGSDEGLNNKLRQEAQLALIEESLKHLTPAQLKVFKLVRQEGLSRKEAAEQLGISPNTVRNLLAEGMRVLREHHPGIHPVVLFSFLFLK</sequence>
<gene>
    <name evidence="7" type="ORF">EV199_0050</name>
</gene>
<accession>A0A4V2F1L6</accession>
<dbReference type="GO" id="GO:0006352">
    <property type="term" value="P:DNA-templated transcription initiation"/>
    <property type="evidence" value="ECO:0007669"/>
    <property type="project" value="InterPro"/>
</dbReference>
<dbReference type="InterPro" id="IPR013324">
    <property type="entry name" value="RNA_pol_sigma_r3/r4-like"/>
</dbReference>
<evidence type="ECO:0000256" key="4">
    <source>
        <dbReference type="ARBA" id="ARBA00023163"/>
    </source>
</evidence>
<dbReference type="SUPFAM" id="SSF88659">
    <property type="entry name" value="Sigma3 and sigma4 domains of RNA polymerase sigma factors"/>
    <property type="match status" value="1"/>
</dbReference>
<keyword evidence="4" id="KW-0804">Transcription</keyword>
<dbReference type="PANTHER" id="PTHR43133:SF46">
    <property type="entry name" value="RNA POLYMERASE SIGMA-70 FACTOR ECF SUBFAMILY"/>
    <property type="match status" value="1"/>
</dbReference>
<organism evidence="7 8">
    <name type="scientific">Pseudobacter ginsenosidimutans</name>
    <dbReference type="NCBI Taxonomy" id="661488"/>
    <lineage>
        <taxon>Bacteria</taxon>
        <taxon>Pseudomonadati</taxon>
        <taxon>Bacteroidota</taxon>
        <taxon>Chitinophagia</taxon>
        <taxon>Chitinophagales</taxon>
        <taxon>Chitinophagaceae</taxon>
        <taxon>Pseudobacter</taxon>
    </lineage>
</organism>
<dbReference type="InterPro" id="IPR013325">
    <property type="entry name" value="RNA_pol_sigma_r2"/>
</dbReference>
<keyword evidence="2" id="KW-0805">Transcription regulation</keyword>
<dbReference type="Gene3D" id="1.10.1740.10">
    <property type="match status" value="1"/>
</dbReference>
<comment type="caution">
    <text evidence="7">The sequence shown here is derived from an EMBL/GenBank/DDBJ whole genome shotgun (WGS) entry which is preliminary data.</text>
</comment>
<protein>
    <submittedName>
        <fullName evidence="7">RNA polymerase sigma-70 factor (ECF subfamily)</fullName>
    </submittedName>
</protein>
<reference evidence="7 8" key="1">
    <citation type="submission" date="2019-02" db="EMBL/GenBank/DDBJ databases">
        <title>Genomic Encyclopedia of Type Strains, Phase IV (KMG-IV): sequencing the most valuable type-strain genomes for metagenomic binning, comparative biology and taxonomic classification.</title>
        <authorList>
            <person name="Goeker M."/>
        </authorList>
    </citation>
    <scope>NUCLEOTIDE SEQUENCE [LARGE SCALE GENOMIC DNA]</scope>
    <source>
        <strain evidence="7 8">DSM 18116</strain>
    </source>
</reference>
<dbReference type="InterPro" id="IPR039425">
    <property type="entry name" value="RNA_pol_sigma-70-like"/>
</dbReference>
<keyword evidence="8" id="KW-1185">Reference proteome</keyword>
<dbReference type="Pfam" id="PF08281">
    <property type="entry name" value="Sigma70_r4_2"/>
    <property type="match status" value="1"/>
</dbReference>
<dbReference type="Pfam" id="PF04542">
    <property type="entry name" value="Sigma70_r2"/>
    <property type="match status" value="1"/>
</dbReference>
<feature type="domain" description="RNA polymerase sigma-70 region 2" evidence="5">
    <location>
        <begin position="27"/>
        <end position="90"/>
    </location>
</feature>
<dbReference type="OrthoDB" id="1342792at2"/>
<dbReference type="Gene3D" id="1.10.10.10">
    <property type="entry name" value="Winged helix-like DNA-binding domain superfamily/Winged helix DNA-binding domain"/>
    <property type="match status" value="1"/>
</dbReference>
<dbReference type="EMBL" id="SGXA01000001">
    <property type="protein sequence ID" value="RZS74206.1"/>
    <property type="molecule type" value="Genomic_DNA"/>
</dbReference>
<evidence type="ECO:0000313" key="8">
    <source>
        <dbReference type="Proteomes" id="UP000293874"/>
    </source>
</evidence>
<dbReference type="GO" id="GO:0016987">
    <property type="term" value="F:sigma factor activity"/>
    <property type="evidence" value="ECO:0007669"/>
    <property type="project" value="UniProtKB-KW"/>
</dbReference>
<evidence type="ECO:0000256" key="1">
    <source>
        <dbReference type="ARBA" id="ARBA00010641"/>
    </source>
</evidence>
<dbReference type="Proteomes" id="UP000293874">
    <property type="component" value="Unassembled WGS sequence"/>
</dbReference>
<evidence type="ECO:0000256" key="3">
    <source>
        <dbReference type="ARBA" id="ARBA00023082"/>
    </source>
</evidence>
<dbReference type="CDD" id="cd06171">
    <property type="entry name" value="Sigma70_r4"/>
    <property type="match status" value="1"/>
</dbReference>